<proteinExistence type="predicted"/>
<protein>
    <submittedName>
        <fullName evidence="2">Uncharacterized protein</fullName>
    </submittedName>
</protein>
<evidence type="ECO:0000256" key="1">
    <source>
        <dbReference type="SAM" id="MobiDB-lite"/>
    </source>
</evidence>
<dbReference type="OrthoDB" id="1742084at2759"/>
<dbReference type="Proteomes" id="UP000321518">
    <property type="component" value="Unassembled WGS sequence"/>
</dbReference>
<gene>
    <name evidence="2" type="ORF">Rt10032_c10g4115</name>
</gene>
<dbReference type="AlphaFoldDB" id="A0A511KIA8"/>
<evidence type="ECO:0000313" key="2">
    <source>
        <dbReference type="EMBL" id="GEM10098.1"/>
    </source>
</evidence>
<organism evidence="2 3">
    <name type="scientific">Rhodotorula toruloides</name>
    <name type="common">Yeast</name>
    <name type="synonym">Rhodosporidium toruloides</name>
    <dbReference type="NCBI Taxonomy" id="5286"/>
    <lineage>
        <taxon>Eukaryota</taxon>
        <taxon>Fungi</taxon>
        <taxon>Dikarya</taxon>
        <taxon>Basidiomycota</taxon>
        <taxon>Pucciniomycotina</taxon>
        <taxon>Microbotryomycetes</taxon>
        <taxon>Sporidiobolales</taxon>
        <taxon>Sporidiobolaceae</taxon>
        <taxon>Rhodotorula</taxon>
    </lineage>
</organism>
<comment type="caution">
    <text evidence="2">The sequence shown here is derived from an EMBL/GenBank/DDBJ whole genome shotgun (WGS) entry which is preliminary data.</text>
</comment>
<reference evidence="2 3" key="1">
    <citation type="submission" date="2019-07" db="EMBL/GenBank/DDBJ databases">
        <title>Rhodotorula toruloides NBRC10032 genome sequencing.</title>
        <authorList>
            <person name="Shida Y."/>
            <person name="Takaku H."/>
            <person name="Ogasawara W."/>
            <person name="Mori K."/>
        </authorList>
    </citation>
    <scope>NUCLEOTIDE SEQUENCE [LARGE SCALE GENOMIC DNA]</scope>
    <source>
        <strain evidence="2 3">NBRC10032</strain>
    </source>
</reference>
<feature type="region of interest" description="Disordered" evidence="1">
    <location>
        <begin position="196"/>
        <end position="215"/>
    </location>
</feature>
<sequence length="230" mass="25620">MAPSCSLPYYARHNAITVFYVADLSYFIGLPGGYDTLEEIAEMTTWSHIGVHLKQMANTTATPVLVTPEDSAVLTSTSTIQRVLIAQSVFEEGTNDFGAVAKVLHGHALLRDCQPDWFEPGNLSKIWVALVHNVGQDASVQHLPQAPALRKIAHKYYMDRVEELHEGMQLCQNQFRMVYSEIQELREGRLDWKLTHPDRNLPPSPVRPAQNLAPSPSMVDVKMEDVGVGA</sequence>
<accession>A0A511KIA8</accession>
<name>A0A511KIA8_RHOTO</name>
<dbReference type="SUPFAM" id="SSF102405">
    <property type="entry name" value="MCP/YpsA-like"/>
    <property type="match status" value="1"/>
</dbReference>
<dbReference type="EMBL" id="BJWK01000010">
    <property type="protein sequence ID" value="GEM10098.1"/>
    <property type="molecule type" value="Genomic_DNA"/>
</dbReference>
<evidence type="ECO:0000313" key="3">
    <source>
        <dbReference type="Proteomes" id="UP000321518"/>
    </source>
</evidence>
<dbReference type="Gene3D" id="3.40.50.450">
    <property type="match status" value="1"/>
</dbReference>